<comment type="caution">
    <text evidence="7">The sequence shown here is derived from an EMBL/GenBank/DDBJ whole genome shotgun (WGS) entry which is preliminary data.</text>
</comment>
<evidence type="ECO:0000256" key="1">
    <source>
        <dbReference type="ARBA" id="ARBA00004173"/>
    </source>
</evidence>
<dbReference type="Proteomes" id="UP000757232">
    <property type="component" value="Unassembled WGS sequence"/>
</dbReference>
<comment type="subcellular location">
    <subcellularLocation>
        <location evidence="1">Mitochondrion</location>
    </subcellularLocation>
</comment>
<evidence type="ECO:0000313" key="7">
    <source>
        <dbReference type="EMBL" id="OCB84559.1"/>
    </source>
</evidence>
<dbReference type="PANTHER" id="PTHR28018:SF3">
    <property type="entry name" value="RESPIRATORY SUPERCOMPLEX FACTOR 2, MITOCHONDRIAL"/>
    <property type="match status" value="1"/>
</dbReference>
<dbReference type="Pfam" id="PF04588">
    <property type="entry name" value="HIG_1_N"/>
    <property type="match status" value="1"/>
</dbReference>
<keyword evidence="2 5" id="KW-0812">Transmembrane</keyword>
<dbReference type="InterPro" id="IPR040153">
    <property type="entry name" value="Rcf2"/>
</dbReference>
<feature type="transmembrane region" description="Helical" evidence="5">
    <location>
        <begin position="21"/>
        <end position="39"/>
    </location>
</feature>
<dbReference type="AlphaFoldDB" id="A0A9Q5N8J8"/>
<protein>
    <recommendedName>
        <fullName evidence="6">HIG1 domain-containing protein</fullName>
    </recommendedName>
</protein>
<dbReference type="PROSITE" id="PS51503">
    <property type="entry name" value="HIG1"/>
    <property type="match status" value="1"/>
</dbReference>
<dbReference type="InterPro" id="IPR007667">
    <property type="entry name" value="Hypoxia_induced_domain"/>
</dbReference>
<feature type="transmembrane region" description="Helical" evidence="5">
    <location>
        <begin position="51"/>
        <end position="69"/>
    </location>
</feature>
<evidence type="ECO:0000259" key="6">
    <source>
        <dbReference type="PROSITE" id="PS51503"/>
    </source>
</evidence>
<organism evidence="7 8">
    <name type="scientific">Sanghuangporus baumii</name>
    <name type="common">Phellinus baumii</name>
    <dbReference type="NCBI Taxonomy" id="108892"/>
    <lineage>
        <taxon>Eukaryota</taxon>
        <taxon>Fungi</taxon>
        <taxon>Dikarya</taxon>
        <taxon>Basidiomycota</taxon>
        <taxon>Agaricomycotina</taxon>
        <taxon>Agaricomycetes</taxon>
        <taxon>Hymenochaetales</taxon>
        <taxon>Hymenochaetaceae</taxon>
        <taxon>Sanghuangporus</taxon>
    </lineage>
</organism>
<keyword evidence="4 5" id="KW-0472">Membrane</keyword>
<evidence type="ECO:0000313" key="8">
    <source>
        <dbReference type="Proteomes" id="UP000757232"/>
    </source>
</evidence>
<dbReference type="GO" id="GO:0005739">
    <property type="term" value="C:mitochondrion"/>
    <property type="evidence" value="ECO:0007669"/>
    <property type="project" value="UniProtKB-SubCell"/>
</dbReference>
<keyword evidence="8" id="KW-1185">Reference proteome</keyword>
<name>A0A9Q5N8J8_SANBA</name>
<accession>A0A9Q5N8J8</accession>
<feature type="transmembrane region" description="Helical" evidence="5">
    <location>
        <begin position="118"/>
        <end position="136"/>
    </location>
</feature>
<evidence type="ECO:0000256" key="3">
    <source>
        <dbReference type="ARBA" id="ARBA00022989"/>
    </source>
</evidence>
<feature type="transmembrane region" description="Helical" evidence="5">
    <location>
        <begin position="151"/>
        <end position="169"/>
    </location>
</feature>
<dbReference type="PANTHER" id="PTHR28018">
    <property type="entry name" value="RESPIRATORY SUPERCOMPLEX FACTOR 2, MITOCHONDRIAL"/>
    <property type="match status" value="1"/>
</dbReference>
<gene>
    <name evidence="7" type="ORF">A7U60_g8545</name>
</gene>
<evidence type="ECO:0000256" key="5">
    <source>
        <dbReference type="SAM" id="Phobius"/>
    </source>
</evidence>
<sequence>MKESTQEQKEEHQRAVILGGAKGFLGGLGVALPASYILYRRWPYYRNLQPSLKAFGVILVAVPSFVISAERAGLRYERQRWNDLGTQELETIHERERAKWERMNVKDKFADFARRHPFSLITGSWATSMVGIYAWVSRDPFATPLQKITQTRVWAQGITLGIIITAAILTHRQSEDKYVDHSWRDILEREAAEERAIKAKAQAEAEDDQKN</sequence>
<dbReference type="OrthoDB" id="1915122at2759"/>
<reference evidence="7" key="1">
    <citation type="submission" date="2016-06" db="EMBL/GenBank/DDBJ databases">
        <title>Draft Genome sequence of the fungus Inonotus baumii.</title>
        <authorList>
            <person name="Zhu H."/>
            <person name="Lin W."/>
        </authorList>
    </citation>
    <scope>NUCLEOTIDE SEQUENCE</scope>
    <source>
        <strain evidence="7">821</strain>
    </source>
</reference>
<keyword evidence="3 5" id="KW-1133">Transmembrane helix</keyword>
<feature type="domain" description="HIG1" evidence="6">
    <location>
        <begin position="90"/>
        <end position="181"/>
    </location>
</feature>
<dbReference type="GO" id="GO:0033617">
    <property type="term" value="P:mitochondrial respiratory chain complex IV assembly"/>
    <property type="evidence" value="ECO:0007669"/>
    <property type="project" value="TreeGrafter"/>
</dbReference>
<dbReference type="EMBL" id="LNZH02000215">
    <property type="protein sequence ID" value="OCB84559.1"/>
    <property type="molecule type" value="Genomic_DNA"/>
</dbReference>
<evidence type="ECO:0000256" key="4">
    <source>
        <dbReference type="ARBA" id="ARBA00023136"/>
    </source>
</evidence>
<evidence type="ECO:0000256" key="2">
    <source>
        <dbReference type="ARBA" id="ARBA00022692"/>
    </source>
</evidence>
<proteinExistence type="predicted"/>